<feature type="chain" id="PRO_5043751712" description="Thyroglobulin type-1 domain-containing protein" evidence="3">
    <location>
        <begin position="22"/>
        <end position="421"/>
    </location>
</feature>
<dbReference type="InterPro" id="IPR000716">
    <property type="entry name" value="Thyroglobulin_1"/>
</dbReference>
<evidence type="ECO:0000313" key="6">
    <source>
        <dbReference type="Proteomes" id="UP001497472"/>
    </source>
</evidence>
<dbReference type="SMART" id="SM00211">
    <property type="entry name" value="TY"/>
    <property type="match status" value="3"/>
</dbReference>
<keyword evidence="3" id="KW-0732">Signal</keyword>
<comment type="caution">
    <text evidence="5">The sequence shown here is derived from an EMBL/GenBank/DDBJ whole genome shotgun (WGS) entry which is preliminary data.</text>
</comment>
<comment type="caution">
    <text evidence="2">Lacks conserved residue(s) required for the propagation of feature annotation.</text>
</comment>
<evidence type="ECO:0000259" key="4">
    <source>
        <dbReference type="PROSITE" id="PS51162"/>
    </source>
</evidence>
<reference evidence="5 6" key="1">
    <citation type="submission" date="2023-11" db="EMBL/GenBank/DDBJ databases">
        <authorList>
            <person name="Okamura Y."/>
        </authorList>
    </citation>
    <scope>NUCLEOTIDE SEQUENCE [LARGE SCALE GENOMIC DNA]</scope>
</reference>
<feature type="domain" description="Thyroglobulin type-1" evidence="4">
    <location>
        <begin position="182"/>
        <end position="253"/>
    </location>
</feature>
<proteinExistence type="predicted"/>
<evidence type="ECO:0000256" key="3">
    <source>
        <dbReference type="SAM" id="SignalP"/>
    </source>
</evidence>
<dbReference type="EMBL" id="CAVLEF010000011">
    <property type="protein sequence ID" value="CAK1548936.1"/>
    <property type="molecule type" value="Genomic_DNA"/>
</dbReference>
<dbReference type="InterPro" id="IPR036857">
    <property type="entry name" value="Thyroglobulin_1_sf"/>
</dbReference>
<evidence type="ECO:0000313" key="5">
    <source>
        <dbReference type="EMBL" id="CAK1548936.1"/>
    </source>
</evidence>
<gene>
    <name evidence="5" type="ORF">LNINA_LOCUS8284</name>
</gene>
<dbReference type="Proteomes" id="UP001497472">
    <property type="component" value="Unassembled WGS sequence"/>
</dbReference>
<dbReference type="Pfam" id="PF00086">
    <property type="entry name" value="Thyroglobulin_1"/>
    <property type="match status" value="2"/>
</dbReference>
<feature type="domain" description="Thyroglobulin type-1" evidence="4">
    <location>
        <begin position="352"/>
        <end position="409"/>
    </location>
</feature>
<keyword evidence="6" id="KW-1185">Reference proteome</keyword>
<dbReference type="Gene3D" id="4.10.800.10">
    <property type="entry name" value="Thyroglobulin type-1"/>
    <property type="match status" value="2"/>
</dbReference>
<name>A0AAV1JHX8_9NEOP</name>
<evidence type="ECO:0000256" key="2">
    <source>
        <dbReference type="PROSITE-ProRule" id="PRU00500"/>
    </source>
</evidence>
<organism evidence="5 6">
    <name type="scientific">Leptosia nina</name>
    <dbReference type="NCBI Taxonomy" id="320188"/>
    <lineage>
        <taxon>Eukaryota</taxon>
        <taxon>Metazoa</taxon>
        <taxon>Ecdysozoa</taxon>
        <taxon>Arthropoda</taxon>
        <taxon>Hexapoda</taxon>
        <taxon>Insecta</taxon>
        <taxon>Pterygota</taxon>
        <taxon>Neoptera</taxon>
        <taxon>Endopterygota</taxon>
        <taxon>Lepidoptera</taxon>
        <taxon>Glossata</taxon>
        <taxon>Ditrysia</taxon>
        <taxon>Papilionoidea</taxon>
        <taxon>Pieridae</taxon>
        <taxon>Pierinae</taxon>
        <taxon>Leptosia</taxon>
    </lineage>
</organism>
<feature type="disulfide bond" evidence="2">
    <location>
        <begin position="389"/>
        <end position="409"/>
    </location>
</feature>
<feature type="signal peptide" evidence="3">
    <location>
        <begin position="1"/>
        <end position="21"/>
    </location>
</feature>
<dbReference type="SUPFAM" id="SSF57610">
    <property type="entry name" value="Thyroglobulin type-1 domain"/>
    <property type="match status" value="3"/>
</dbReference>
<dbReference type="PROSITE" id="PS51162">
    <property type="entry name" value="THYROGLOBULIN_1_2"/>
    <property type="match status" value="2"/>
</dbReference>
<accession>A0AAV1JHX8</accession>
<evidence type="ECO:0000256" key="1">
    <source>
        <dbReference type="ARBA" id="ARBA00023157"/>
    </source>
</evidence>
<protein>
    <recommendedName>
        <fullName evidence="4">Thyroglobulin type-1 domain-containing protein</fullName>
    </recommendedName>
</protein>
<dbReference type="AlphaFoldDB" id="A0AAV1JHX8"/>
<sequence length="421" mass="46930">MAAKIIVLFFCFVTCLLPVCCDVLCQNGFCTEHLKKAANQCRPTAPDCGYNNATRSGLRLPSPTICNCCDYCLPLYGRNDECSLGGPGDGITIGRCGHGLTCSNSTRTCVRMKTPCHDAQDQYDTRFGRNEIGAFERRPFCDEKGKYAAFECVPSQTCFCQSVEGKRLFGEVLYTGPLQNMPCGCSRFNDKVKSLIDRNVPYPVAGPACTGDGNFNPVQCLDNRCFCVNRITGRRTGSEEINLTRQPITRLSCYDKELDLFPQLSEGDPPYNMMTPCYKNIEQKKKIIEGGLRGGFIMDYFNTFDGMECLPDGSTGRIGRLVNGSKICVNERLQRIGTYIADPGTTEYNSMDCKCAVTASLMSSSTSRPICCRNGNFRRIQCHRGLCRCVDSDGRQIGKENRSVRNLDCFREINNDNWQHC</sequence>
<keyword evidence="1 2" id="KW-1015">Disulfide bond</keyword>